<organism evidence="2 3">
    <name type="scientific">Neoarthrinium moseri</name>
    <dbReference type="NCBI Taxonomy" id="1658444"/>
    <lineage>
        <taxon>Eukaryota</taxon>
        <taxon>Fungi</taxon>
        <taxon>Dikarya</taxon>
        <taxon>Ascomycota</taxon>
        <taxon>Pezizomycotina</taxon>
        <taxon>Sordariomycetes</taxon>
        <taxon>Xylariomycetidae</taxon>
        <taxon>Amphisphaeriales</taxon>
        <taxon>Apiosporaceae</taxon>
        <taxon>Neoarthrinium</taxon>
    </lineage>
</organism>
<dbReference type="EMBL" id="JAFIMR010000012">
    <property type="protein sequence ID" value="KAI1871632.1"/>
    <property type="molecule type" value="Genomic_DNA"/>
</dbReference>
<gene>
    <name evidence="2" type="ORF">JX265_005618</name>
</gene>
<accession>A0A9Q0AME9</accession>
<sequence>MAEFSTRYGDGPSLKMPYESHVGAFLKQKYQIVSLQWEEGDLMIFLVSLGGKQYEAQAFRICELPDKKYQARKRRLRRLEQCCEDKFVQSEMRIVVREIPGDGIERHRAAHLSKRRIPEKSDPCQPEFPGLITSKKPVTGRRNPSDGRPTYAQAASYSRTQQSCPIEYLSKTLHQSLIHGL</sequence>
<evidence type="ECO:0000313" key="2">
    <source>
        <dbReference type="EMBL" id="KAI1871632.1"/>
    </source>
</evidence>
<evidence type="ECO:0000313" key="3">
    <source>
        <dbReference type="Proteomes" id="UP000829685"/>
    </source>
</evidence>
<protein>
    <submittedName>
        <fullName evidence="2">Uncharacterized protein</fullName>
    </submittedName>
</protein>
<comment type="caution">
    <text evidence="2">The sequence shown here is derived from an EMBL/GenBank/DDBJ whole genome shotgun (WGS) entry which is preliminary data.</text>
</comment>
<name>A0A9Q0AME9_9PEZI</name>
<proteinExistence type="predicted"/>
<keyword evidence="3" id="KW-1185">Reference proteome</keyword>
<dbReference type="Proteomes" id="UP000829685">
    <property type="component" value="Unassembled WGS sequence"/>
</dbReference>
<dbReference type="AlphaFoldDB" id="A0A9Q0AME9"/>
<evidence type="ECO:0000256" key="1">
    <source>
        <dbReference type="SAM" id="MobiDB-lite"/>
    </source>
</evidence>
<reference evidence="2" key="1">
    <citation type="submission" date="2021-03" db="EMBL/GenBank/DDBJ databases">
        <title>Revisited historic fungal species revealed as producer of novel bioactive compounds through whole genome sequencing and comparative genomics.</title>
        <authorList>
            <person name="Vignolle G.A."/>
            <person name="Hochenegger N."/>
            <person name="Mach R.L."/>
            <person name="Mach-Aigner A.R."/>
            <person name="Javad Rahimi M."/>
            <person name="Salim K.A."/>
            <person name="Chan C.M."/>
            <person name="Lim L.B.L."/>
            <person name="Cai F."/>
            <person name="Druzhinina I.S."/>
            <person name="U'Ren J.M."/>
            <person name="Derntl C."/>
        </authorList>
    </citation>
    <scope>NUCLEOTIDE SEQUENCE</scope>
    <source>
        <strain evidence="2">TUCIM 5799</strain>
    </source>
</reference>
<feature type="region of interest" description="Disordered" evidence="1">
    <location>
        <begin position="113"/>
        <end position="151"/>
    </location>
</feature>